<feature type="domain" description="VOC" evidence="1">
    <location>
        <begin position="1"/>
        <end position="122"/>
    </location>
</feature>
<dbReference type="InterPro" id="IPR029068">
    <property type="entry name" value="Glyas_Bleomycin-R_OHBP_Dase"/>
</dbReference>
<evidence type="ECO:0000313" key="2">
    <source>
        <dbReference type="EMBL" id="BCJ37011.1"/>
    </source>
</evidence>
<evidence type="ECO:0000259" key="1">
    <source>
        <dbReference type="PROSITE" id="PS51819"/>
    </source>
</evidence>
<dbReference type="SUPFAM" id="SSF54593">
    <property type="entry name" value="Glyoxalase/Bleomycin resistance protein/Dihydroxybiphenyl dioxygenase"/>
    <property type="match status" value="1"/>
</dbReference>
<dbReference type="AlphaFoldDB" id="A0A7R7HYX6"/>
<dbReference type="EMBL" id="AP023355">
    <property type="protein sequence ID" value="BCJ37011.1"/>
    <property type="molecule type" value="Genomic_DNA"/>
</dbReference>
<dbReference type="Gene3D" id="3.10.180.10">
    <property type="entry name" value="2,3-Dihydroxybiphenyl 1,2-Dioxygenase, domain 1"/>
    <property type="match status" value="1"/>
</dbReference>
<dbReference type="InterPro" id="IPR037523">
    <property type="entry name" value="VOC_core"/>
</dbReference>
<evidence type="ECO:0000313" key="3">
    <source>
        <dbReference type="Proteomes" id="UP000611640"/>
    </source>
</evidence>
<dbReference type="Pfam" id="PF00903">
    <property type="entry name" value="Glyoxalase"/>
    <property type="match status" value="1"/>
</dbReference>
<dbReference type="PROSITE" id="PS51819">
    <property type="entry name" value="VOC"/>
    <property type="match status" value="1"/>
</dbReference>
<dbReference type="KEGG" id="atl:Athai_45140"/>
<protein>
    <submittedName>
        <fullName evidence="2">Glyoxalase</fullName>
    </submittedName>
</protein>
<proteinExistence type="predicted"/>
<name>A0A7R7HYX6_9ACTN</name>
<organism evidence="2 3">
    <name type="scientific">Actinocatenispora thailandica</name>
    <dbReference type="NCBI Taxonomy" id="227318"/>
    <lineage>
        <taxon>Bacteria</taxon>
        <taxon>Bacillati</taxon>
        <taxon>Actinomycetota</taxon>
        <taxon>Actinomycetes</taxon>
        <taxon>Micromonosporales</taxon>
        <taxon>Micromonosporaceae</taxon>
        <taxon>Actinocatenispora</taxon>
    </lineage>
</organism>
<sequence>MHVGPIITVSDLDRAREFYEGGLGLTGEPTPGGWLLRADEGTVIYLLAGFSDAGTASWPVASFRVADVRSTVRRLRSRGVPFLGAAELPFQLDDDGVSADTPGLRVAWVRDPDGSVLTVFGRDPED</sequence>
<dbReference type="RefSeq" id="WP_203963278.1">
    <property type="nucleotide sequence ID" value="NZ_AP023355.1"/>
</dbReference>
<dbReference type="Proteomes" id="UP000611640">
    <property type="component" value="Chromosome"/>
</dbReference>
<keyword evidence="3" id="KW-1185">Reference proteome</keyword>
<reference evidence="2 3" key="1">
    <citation type="submission" date="2020-08" db="EMBL/GenBank/DDBJ databases">
        <title>Whole genome shotgun sequence of Actinocatenispora thailandica NBRC 105041.</title>
        <authorList>
            <person name="Komaki H."/>
            <person name="Tamura T."/>
        </authorList>
    </citation>
    <scope>NUCLEOTIDE SEQUENCE [LARGE SCALE GENOMIC DNA]</scope>
    <source>
        <strain evidence="2 3">NBRC 105041</strain>
    </source>
</reference>
<accession>A0A7R7HYX6</accession>
<gene>
    <name evidence="2" type="ORF">Athai_45140</name>
</gene>
<dbReference type="InterPro" id="IPR004360">
    <property type="entry name" value="Glyas_Fos-R_dOase_dom"/>
</dbReference>